<dbReference type="EMBL" id="UZAN01041231">
    <property type="protein sequence ID" value="VDP72403.1"/>
    <property type="molecule type" value="Genomic_DNA"/>
</dbReference>
<reference evidence="2 3" key="2">
    <citation type="submission" date="2018-11" db="EMBL/GenBank/DDBJ databases">
        <authorList>
            <consortium name="Pathogen Informatics"/>
        </authorList>
    </citation>
    <scope>NUCLEOTIDE SEQUENCE [LARGE SCALE GENOMIC DNA]</scope>
    <source>
        <strain evidence="2 3">Egypt</strain>
    </source>
</reference>
<feature type="region of interest" description="Disordered" evidence="1">
    <location>
        <begin position="180"/>
        <end position="224"/>
    </location>
</feature>
<dbReference type="PANTHER" id="PTHR13008">
    <property type="entry name" value="MAP-KINASE ACTIVATING DEATH DOMAIN PROTEIN MADD /DENN/AEX-3 C.ELEGANS"/>
    <property type="match status" value="1"/>
</dbReference>
<dbReference type="InterPro" id="IPR039980">
    <property type="entry name" value="MADD"/>
</dbReference>
<organism evidence="4">
    <name type="scientific">Echinostoma caproni</name>
    <dbReference type="NCBI Taxonomy" id="27848"/>
    <lineage>
        <taxon>Eukaryota</taxon>
        <taxon>Metazoa</taxon>
        <taxon>Spiralia</taxon>
        <taxon>Lophotrochozoa</taxon>
        <taxon>Platyhelminthes</taxon>
        <taxon>Trematoda</taxon>
        <taxon>Digenea</taxon>
        <taxon>Plagiorchiida</taxon>
        <taxon>Echinostomata</taxon>
        <taxon>Echinostomatoidea</taxon>
        <taxon>Echinostomatidae</taxon>
        <taxon>Echinostoma</taxon>
    </lineage>
</organism>
<reference evidence="4" key="1">
    <citation type="submission" date="2016-06" db="UniProtKB">
        <authorList>
            <consortium name="WormBaseParasite"/>
        </authorList>
    </citation>
    <scope>IDENTIFICATION</scope>
</reference>
<accession>A0A183ABP0</accession>
<name>A0A183ABP0_9TREM</name>
<evidence type="ECO:0000313" key="2">
    <source>
        <dbReference type="EMBL" id="VDP72403.1"/>
    </source>
</evidence>
<dbReference type="WBParaSite" id="ECPE_0000438701-mRNA-1">
    <property type="protein sequence ID" value="ECPE_0000438701-mRNA-1"/>
    <property type="gene ID" value="ECPE_0000438701"/>
</dbReference>
<protein>
    <submittedName>
        <fullName evidence="4">Rab3 GTPase-activating protein catalytic subunit</fullName>
    </submittedName>
</protein>
<keyword evidence="3" id="KW-1185">Reference proteome</keyword>
<dbReference type="Proteomes" id="UP000272942">
    <property type="component" value="Unassembled WGS sequence"/>
</dbReference>
<dbReference type="GO" id="GO:0042981">
    <property type="term" value="P:regulation of apoptotic process"/>
    <property type="evidence" value="ECO:0007669"/>
    <property type="project" value="TreeGrafter"/>
</dbReference>
<dbReference type="GO" id="GO:0005829">
    <property type="term" value="C:cytosol"/>
    <property type="evidence" value="ECO:0007669"/>
    <property type="project" value="TreeGrafter"/>
</dbReference>
<dbReference type="OrthoDB" id="6282239at2759"/>
<feature type="region of interest" description="Disordered" evidence="1">
    <location>
        <begin position="26"/>
        <end position="61"/>
    </location>
</feature>
<sequence length="335" mass="36873">MLGSKNIGPIPPLPTVEGKELVERLEKALSGMHRTQTSGSVPVKQETTESTNNTSTNPASDDVDVVDVATRVAMAVEFLSEWSLYPENEVFQRIYAGITDPELIGDKAKWFSKSLPQIHFPVWSKSTGALLELVLCWAAQIHSNADDSTASGGTNGTRPSLPAFDYTQYRTQRLDFSNAFCPPKNSDDQLRGAIKSRASVRRRKKTRPSDLIGDVDRNSGQYGSVPDDRALASQFTFDQSNSNWDSSADSSSELSDVDIWDLAGNKEGESAAVHEDSNVPVDKELGIGDLLMRTLAITEAICIKYSTHELLTQKRFIQALHLPWVREPTPPPQPL</sequence>
<proteinExistence type="predicted"/>
<evidence type="ECO:0000313" key="3">
    <source>
        <dbReference type="Proteomes" id="UP000272942"/>
    </source>
</evidence>
<dbReference type="GO" id="GO:0005085">
    <property type="term" value="F:guanyl-nucleotide exchange factor activity"/>
    <property type="evidence" value="ECO:0007669"/>
    <property type="project" value="TreeGrafter"/>
</dbReference>
<evidence type="ECO:0000256" key="1">
    <source>
        <dbReference type="SAM" id="MobiDB-lite"/>
    </source>
</evidence>
<dbReference type="AlphaFoldDB" id="A0A183ABP0"/>
<dbReference type="PANTHER" id="PTHR13008:SF7">
    <property type="entry name" value="MAP KINASE-ACTIVATING DEATH DOMAIN PROTEIN"/>
    <property type="match status" value="1"/>
</dbReference>
<dbReference type="GO" id="GO:0032483">
    <property type="term" value="P:regulation of Rab protein signal transduction"/>
    <property type="evidence" value="ECO:0007669"/>
    <property type="project" value="TreeGrafter"/>
</dbReference>
<gene>
    <name evidence="2" type="ORF">ECPE_LOCUS4375</name>
</gene>
<feature type="compositionally biased region" description="Low complexity" evidence="1">
    <location>
        <begin position="48"/>
        <end position="61"/>
    </location>
</feature>
<evidence type="ECO:0000313" key="4">
    <source>
        <dbReference type="WBParaSite" id="ECPE_0000438701-mRNA-1"/>
    </source>
</evidence>